<protein>
    <recommendedName>
        <fullName evidence="1">DNA (cytosine-5-)-methyltransferase</fullName>
        <ecNumber evidence="1">2.1.1.37</ecNumber>
    </recommendedName>
</protein>
<dbReference type="InterPro" id="IPR001525">
    <property type="entry name" value="C5_MeTfrase"/>
</dbReference>
<comment type="catalytic activity">
    <reaction evidence="6">
        <text>a 2'-deoxycytidine in DNA + S-adenosyl-L-methionine = a 5-methyl-2'-deoxycytidine in DNA + S-adenosyl-L-homocysteine + H(+)</text>
        <dbReference type="Rhea" id="RHEA:13681"/>
        <dbReference type="Rhea" id="RHEA-COMP:11369"/>
        <dbReference type="Rhea" id="RHEA-COMP:11370"/>
        <dbReference type="ChEBI" id="CHEBI:15378"/>
        <dbReference type="ChEBI" id="CHEBI:57856"/>
        <dbReference type="ChEBI" id="CHEBI:59789"/>
        <dbReference type="ChEBI" id="CHEBI:85452"/>
        <dbReference type="ChEBI" id="CHEBI:85454"/>
        <dbReference type="EC" id="2.1.1.37"/>
    </reaction>
</comment>
<evidence type="ECO:0000313" key="8">
    <source>
        <dbReference type="EMBL" id="AVO50996.1"/>
    </source>
</evidence>
<sequence length="408" mass="45392">MHSIELFAGAGGLALGVALAGFKTRAVVEWDQWACDTIRENQRRGHPLVAGWPVIQGDVRDWVRDTGTDALSPDLDLIAGGPPCQPFSMGGKHKAHQDSRDMFPVTVQAIRRLRPRAFIIENVKGLTRSAFHDYYQYILLQLQFPEIALKPDESWSDHNRRLQRHHTAKGSRANELRYRVTATLVNAANLGVPQRRERVFIVGFRHDVDANWCFPRQTHSLDSLLHDQWVTGHYWDRHEVARQHRPAPPQSLAATLNRLRGLGLGPMHAPWQTVRDALRGLPEPTTSGCHILNHRLQVGARSYPGHTGSPLDLPAKTLKAGDHGVPGGENMLLRPDGSVRYFTVRESARLQTFPDGYELHGSWSEAMRQLGNAVPMLLGRAVAASVAEHLLLSSTQGMSKYPVAASLA</sequence>
<dbReference type="PANTHER" id="PTHR10629:SF52">
    <property type="entry name" value="DNA (CYTOSINE-5)-METHYLTRANSFERASE 1"/>
    <property type="match status" value="1"/>
</dbReference>
<dbReference type="KEGG" id="mela:C6568_06320"/>
<keyword evidence="2 7" id="KW-0489">Methyltransferase</keyword>
<evidence type="ECO:0000256" key="2">
    <source>
        <dbReference type="ARBA" id="ARBA00022603"/>
    </source>
</evidence>
<keyword evidence="9" id="KW-1185">Reference proteome</keyword>
<keyword evidence="4 7" id="KW-0949">S-adenosyl-L-methionine</keyword>
<dbReference type="GO" id="GO:0003677">
    <property type="term" value="F:DNA binding"/>
    <property type="evidence" value="ECO:0007669"/>
    <property type="project" value="TreeGrafter"/>
</dbReference>
<dbReference type="GO" id="GO:0003886">
    <property type="term" value="F:DNA (cytosine-5-)-methyltransferase activity"/>
    <property type="evidence" value="ECO:0007669"/>
    <property type="project" value="UniProtKB-EC"/>
</dbReference>
<dbReference type="AlphaFoldDB" id="A0A2R3QGW9"/>
<dbReference type="RefSeq" id="WP_106685389.1">
    <property type="nucleotide sequence ID" value="NZ_CP027667.1"/>
</dbReference>
<feature type="active site" evidence="7">
    <location>
        <position position="84"/>
    </location>
</feature>
<keyword evidence="5" id="KW-0680">Restriction system</keyword>
<dbReference type="REBASE" id="245190">
    <property type="entry name" value="M.MspSC29ORF6320P"/>
</dbReference>
<dbReference type="Gene3D" id="3.90.120.10">
    <property type="entry name" value="DNA Methylase, subunit A, domain 2"/>
    <property type="match status" value="1"/>
</dbReference>
<gene>
    <name evidence="8" type="ORF">C6568_06320</name>
</gene>
<dbReference type="Pfam" id="PF00145">
    <property type="entry name" value="DNA_methylase"/>
    <property type="match status" value="2"/>
</dbReference>
<comment type="similarity">
    <text evidence="7">Belongs to the class I-like SAM-binding methyltransferase superfamily. C5-methyltransferase family.</text>
</comment>
<dbReference type="PANTHER" id="PTHR10629">
    <property type="entry name" value="CYTOSINE-SPECIFIC METHYLTRANSFERASE"/>
    <property type="match status" value="1"/>
</dbReference>
<dbReference type="PRINTS" id="PR00105">
    <property type="entry name" value="C5METTRFRASE"/>
</dbReference>
<evidence type="ECO:0000256" key="4">
    <source>
        <dbReference type="ARBA" id="ARBA00022691"/>
    </source>
</evidence>
<evidence type="ECO:0000256" key="1">
    <source>
        <dbReference type="ARBA" id="ARBA00011975"/>
    </source>
</evidence>
<dbReference type="PROSITE" id="PS51679">
    <property type="entry name" value="SAM_MT_C5"/>
    <property type="match status" value="1"/>
</dbReference>
<evidence type="ECO:0000313" key="9">
    <source>
        <dbReference type="Proteomes" id="UP000237925"/>
    </source>
</evidence>
<dbReference type="InterPro" id="IPR050390">
    <property type="entry name" value="C5-Methyltransferase"/>
</dbReference>
<dbReference type="Gene3D" id="3.40.50.150">
    <property type="entry name" value="Vaccinia Virus protein VP39"/>
    <property type="match status" value="1"/>
</dbReference>
<dbReference type="GO" id="GO:0032259">
    <property type="term" value="P:methylation"/>
    <property type="evidence" value="ECO:0007669"/>
    <property type="project" value="UniProtKB-KW"/>
</dbReference>
<dbReference type="OrthoDB" id="9813719at2"/>
<accession>A0A2R3QGW9</accession>
<dbReference type="EMBL" id="CP027667">
    <property type="protein sequence ID" value="AVO50996.1"/>
    <property type="molecule type" value="Genomic_DNA"/>
</dbReference>
<keyword evidence="3 7" id="KW-0808">Transferase</keyword>
<dbReference type="InterPro" id="IPR018117">
    <property type="entry name" value="C5_DNA_meth_AS"/>
</dbReference>
<evidence type="ECO:0000256" key="6">
    <source>
        <dbReference type="ARBA" id="ARBA00047422"/>
    </source>
</evidence>
<dbReference type="GO" id="GO:0044027">
    <property type="term" value="P:negative regulation of gene expression via chromosomal CpG island methylation"/>
    <property type="evidence" value="ECO:0007669"/>
    <property type="project" value="TreeGrafter"/>
</dbReference>
<evidence type="ECO:0000256" key="7">
    <source>
        <dbReference type="PROSITE-ProRule" id="PRU01016"/>
    </source>
</evidence>
<dbReference type="PROSITE" id="PS00094">
    <property type="entry name" value="C5_MTASE_1"/>
    <property type="match status" value="1"/>
</dbReference>
<dbReference type="EC" id="2.1.1.37" evidence="1"/>
<name>A0A2R3QGW9_9BURK</name>
<evidence type="ECO:0000256" key="5">
    <source>
        <dbReference type="ARBA" id="ARBA00022747"/>
    </source>
</evidence>
<dbReference type="Proteomes" id="UP000237925">
    <property type="component" value="Chromosome"/>
</dbReference>
<dbReference type="InterPro" id="IPR029063">
    <property type="entry name" value="SAM-dependent_MTases_sf"/>
</dbReference>
<proteinExistence type="inferred from homology"/>
<dbReference type="SUPFAM" id="SSF53335">
    <property type="entry name" value="S-adenosyl-L-methionine-dependent methyltransferases"/>
    <property type="match status" value="1"/>
</dbReference>
<dbReference type="GO" id="GO:0009307">
    <property type="term" value="P:DNA restriction-modification system"/>
    <property type="evidence" value="ECO:0007669"/>
    <property type="project" value="UniProtKB-KW"/>
</dbReference>
<organism evidence="8 9">
    <name type="scientific">Melaminivora suipulveris</name>
    <dbReference type="NCBI Taxonomy" id="2109913"/>
    <lineage>
        <taxon>Bacteria</taxon>
        <taxon>Pseudomonadati</taxon>
        <taxon>Pseudomonadota</taxon>
        <taxon>Betaproteobacteria</taxon>
        <taxon>Burkholderiales</taxon>
        <taxon>Comamonadaceae</taxon>
        <taxon>Melaminivora</taxon>
    </lineage>
</organism>
<evidence type="ECO:0000256" key="3">
    <source>
        <dbReference type="ARBA" id="ARBA00022679"/>
    </source>
</evidence>
<reference evidence="8 9" key="1">
    <citation type="submission" date="2018-03" db="EMBL/GenBank/DDBJ databases">
        <title>Genome sequencing of Melaminivora sp.</title>
        <authorList>
            <person name="Kim S.-J."/>
            <person name="Heo J."/>
            <person name="Ahn J.-H."/>
            <person name="Kwon S.-W."/>
        </authorList>
    </citation>
    <scope>NUCLEOTIDE SEQUENCE [LARGE SCALE GENOMIC DNA]</scope>
    <source>
        <strain evidence="8 9">SC2-9</strain>
    </source>
</reference>